<accession>A0ABS7ZW84</accession>
<evidence type="ECO:0000313" key="1">
    <source>
        <dbReference type="EMBL" id="MCA6065994.1"/>
    </source>
</evidence>
<dbReference type="Proteomes" id="UP000618240">
    <property type="component" value="Unassembled WGS sequence"/>
</dbReference>
<protein>
    <recommendedName>
        <fullName evidence="3">Natural product</fullName>
    </recommendedName>
</protein>
<reference evidence="1 2" key="1">
    <citation type="submission" date="2021-09" db="EMBL/GenBank/DDBJ databases">
        <title>Genome sequencing and assembly of Chryseobacterium sp. RG1.</title>
        <authorList>
            <person name="Chhetri G."/>
        </authorList>
    </citation>
    <scope>NUCLEOTIDE SEQUENCE [LARGE SCALE GENOMIC DNA]</scope>
    <source>
        <strain evidence="1 2">RG1</strain>
    </source>
</reference>
<sequence length="80" mass="8767">MKTKKFEKLESFKLKNEKLETILGGEGAPVKSFYSFDVQATGAGETCELASGQCLSYSSDILNGPDDYVYFNVNAVDKPC</sequence>
<evidence type="ECO:0008006" key="3">
    <source>
        <dbReference type="Google" id="ProtNLM"/>
    </source>
</evidence>
<gene>
    <name evidence="1" type="ORF">JI747_002320</name>
</gene>
<proteinExistence type="predicted"/>
<dbReference type="RefSeq" id="WP_225685996.1">
    <property type="nucleotide sequence ID" value="NZ_JAERSE020000001.1"/>
</dbReference>
<comment type="caution">
    <text evidence="1">The sequence shown here is derived from an EMBL/GenBank/DDBJ whole genome shotgun (WGS) entry which is preliminary data.</text>
</comment>
<dbReference type="EMBL" id="JAERSE020000001">
    <property type="protein sequence ID" value="MCA6065994.1"/>
    <property type="molecule type" value="Genomic_DNA"/>
</dbReference>
<organism evidence="1 2">
    <name type="scientific">Chryseobacterium tagetis</name>
    <dbReference type="NCBI Taxonomy" id="2801334"/>
    <lineage>
        <taxon>Bacteria</taxon>
        <taxon>Pseudomonadati</taxon>
        <taxon>Bacteroidota</taxon>
        <taxon>Flavobacteriia</taxon>
        <taxon>Flavobacteriales</taxon>
        <taxon>Weeksellaceae</taxon>
        <taxon>Chryseobacterium group</taxon>
        <taxon>Chryseobacterium</taxon>
    </lineage>
</organism>
<name>A0ABS7ZW84_9FLAO</name>
<evidence type="ECO:0000313" key="2">
    <source>
        <dbReference type="Proteomes" id="UP000618240"/>
    </source>
</evidence>
<keyword evidence="2" id="KW-1185">Reference proteome</keyword>